<dbReference type="PANTHER" id="PTHR45138">
    <property type="entry name" value="REGULATORY COMPONENTS OF SENSORY TRANSDUCTION SYSTEM"/>
    <property type="match status" value="1"/>
</dbReference>
<dbReference type="Pfam" id="PF00990">
    <property type="entry name" value="GGDEF"/>
    <property type="match status" value="1"/>
</dbReference>
<dbReference type="InterPro" id="IPR003018">
    <property type="entry name" value="GAF"/>
</dbReference>
<organism evidence="2 3">
    <name type="scientific">Rhodococcus antarcticus</name>
    <dbReference type="NCBI Taxonomy" id="2987751"/>
    <lineage>
        <taxon>Bacteria</taxon>
        <taxon>Bacillati</taxon>
        <taxon>Actinomycetota</taxon>
        <taxon>Actinomycetes</taxon>
        <taxon>Mycobacteriales</taxon>
        <taxon>Nocardiaceae</taxon>
        <taxon>Rhodococcus</taxon>
    </lineage>
</organism>
<protein>
    <submittedName>
        <fullName evidence="2">Sensor domain-containing diguanylate cyclase</fullName>
    </submittedName>
</protein>
<dbReference type="InterPro" id="IPR029016">
    <property type="entry name" value="GAF-like_dom_sf"/>
</dbReference>
<name>A0ABY6NY11_9NOCA</name>
<dbReference type="SUPFAM" id="SSF55781">
    <property type="entry name" value="GAF domain-like"/>
    <property type="match status" value="1"/>
</dbReference>
<dbReference type="SUPFAM" id="SSF55073">
    <property type="entry name" value="Nucleotide cyclase"/>
    <property type="match status" value="1"/>
</dbReference>
<dbReference type="SMART" id="SM00267">
    <property type="entry name" value="GGDEF"/>
    <property type="match status" value="1"/>
</dbReference>
<dbReference type="CDD" id="cd01949">
    <property type="entry name" value="GGDEF"/>
    <property type="match status" value="1"/>
</dbReference>
<gene>
    <name evidence="2" type="ORF">RHODO2019_14145</name>
</gene>
<sequence>MSGLRARIGGLISSFAGVVAGSAPRVGAPREHVVPEEVVALRVLQQVTQRVHASLDLTETLDAVARGVLEATVFSLVVINLRRPSGDLEVVSVEGSDDARAALLGTSEPGGKWLQILAGSDKWGALRFSDHRAWSPDEDTLLSWVPDILVSEEPDAWHPMDALFAPLVAPTGEFLGALSVDVPRDGRRPSREQCALLELFAEHAAIAIEHARMTAALERSRDEMTHAAQHDPLTGLANRALLMERGAVAVAGGGGVGVVVVDLDGFKAVNDTSGHRAGDDVLRVLAARMRACARAEDLVARMGGDEFAVVVPLSEGVGPGALEALADRLRRACAEPVAGDRGGHQVGASVGTAVFQVGSSFEETLAAADGAMFTDKRFRRGVHAH</sequence>
<dbReference type="InterPro" id="IPR043128">
    <property type="entry name" value="Rev_trsase/Diguanyl_cyclase"/>
</dbReference>
<keyword evidence="3" id="KW-1185">Reference proteome</keyword>
<dbReference type="EMBL" id="CP110615">
    <property type="protein sequence ID" value="UZJ24284.1"/>
    <property type="molecule type" value="Genomic_DNA"/>
</dbReference>
<dbReference type="PROSITE" id="PS50887">
    <property type="entry name" value="GGDEF"/>
    <property type="match status" value="1"/>
</dbReference>
<dbReference type="Gene3D" id="3.30.70.270">
    <property type="match status" value="1"/>
</dbReference>
<dbReference type="Gene3D" id="3.30.450.40">
    <property type="match status" value="1"/>
</dbReference>
<dbReference type="NCBIfam" id="TIGR00254">
    <property type="entry name" value="GGDEF"/>
    <property type="match status" value="1"/>
</dbReference>
<accession>A0ABY6NY11</accession>
<dbReference type="InterPro" id="IPR029787">
    <property type="entry name" value="Nucleotide_cyclase"/>
</dbReference>
<evidence type="ECO:0000259" key="1">
    <source>
        <dbReference type="PROSITE" id="PS50887"/>
    </source>
</evidence>
<dbReference type="InterPro" id="IPR050469">
    <property type="entry name" value="Diguanylate_Cyclase"/>
</dbReference>
<dbReference type="RefSeq" id="WP_265382391.1">
    <property type="nucleotide sequence ID" value="NZ_CP110615.1"/>
</dbReference>
<reference evidence="2" key="1">
    <citation type="submission" date="2022-10" db="EMBL/GenBank/DDBJ databases">
        <title>Rhodococcus sp.75.</title>
        <authorList>
            <person name="Sun M."/>
        </authorList>
    </citation>
    <scope>NUCLEOTIDE SEQUENCE</scope>
    <source>
        <strain evidence="2">75</strain>
    </source>
</reference>
<dbReference type="Pfam" id="PF01590">
    <property type="entry name" value="GAF"/>
    <property type="match status" value="1"/>
</dbReference>
<dbReference type="Proteomes" id="UP001164965">
    <property type="component" value="Chromosome"/>
</dbReference>
<dbReference type="InterPro" id="IPR000160">
    <property type="entry name" value="GGDEF_dom"/>
</dbReference>
<evidence type="ECO:0000313" key="2">
    <source>
        <dbReference type="EMBL" id="UZJ24284.1"/>
    </source>
</evidence>
<evidence type="ECO:0000313" key="3">
    <source>
        <dbReference type="Proteomes" id="UP001164965"/>
    </source>
</evidence>
<dbReference type="SMART" id="SM00065">
    <property type="entry name" value="GAF"/>
    <property type="match status" value="1"/>
</dbReference>
<proteinExistence type="predicted"/>
<dbReference type="PANTHER" id="PTHR45138:SF9">
    <property type="entry name" value="DIGUANYLATE CYCLASE DGCM-RELATED"/>
    <property type="match status" value="1"/>
</dbReference>
<feature type="domain" description="GGDEF" evidence="1">
    <location>
        <begin position="254"/>
        <end position="385"/>
    </location>
</feature>